<comment type="similarity">
    <text evidence="5">Belongs to the CFAP263 family.</text>
</comment>
<evidence type="ECO:0000256" key="7">
    <source>
        <dbReference type="SAM" id="Coils"/>
    </source>
</evidence>
<dbReference type="Pfam" id="PF13870">
    <property type="entry name" value="CCDC113_CCDC96_CC"/>
    <property type="match status" value="1"/>
</dbReference>
<dbReference type="OrthoDB" id="10259713at2759"/>
<evidence type="ECO:0000256" key="1">
    <source>
        <dbReference type="ARBA" id="ARBA00004138"/>
    </source>
</evidence>
<feature type="domain" description="CCDC113/CCDC96 coiled-coil" evidence="9">
    <location>
        <begin position="292"/>
        <end position="461"/>
    </location>
</feature>
<feature type="compositionally biased region" description="Low complexity" evidence="8">
    <location>
        <begin position="522"/>
        <end position="534"/>
    </location>
</feature>
<evidence type="ECO:0000256" key="5">
    <source>
        <dbReference type="ARBA" id="ARBA00044506"/>
    </source>
</evidence>
<dbReference type="AlphaFoldDB" id="A0A836IDM8"/>
<dbReference type="GO" id="GO:0060271">
    <property type="term" value="P:cilium assembly"/>
    <property type="evidence" value="ECO:0007669"/>
    <property type="project" value="TreeGrafter"/>
</dbReference>
<keyword evidence="4" id="KW-0966">Cell projection</keyword>
<feature type="coiled-coil region" evidence="7">
    <location>
        <begin position="296"/>
        <end position="387"/>
    </location>
</feature>
<evidence type="ECO:0000256" key="6">
    <source>
        <dbReference type="ARBA" id="ARBA00044798"/>
    </source>
</evidence>
<proteinExistence type="inferred from homology"/>
<protein>
    <recommendedName>
        <fullName evidence="6">Cilia- and flagella-associated protein 263</fullName>
    </recommendedName>
</protein>
<dbReference type="EMBL" id="JAFJZO010000014">
    <property type="protein sequence ID" value="KAG5509416.1"/>
    <property type="molecule type" value="Genomic_DNA"/>
</dbReference>
<feature type="coiled-coil region" evidence="7">
    <location>
        <begin position="434"/>
        <end position="475"/>
    </location>
</feature>
<evidence type="ECO:0000256" key="2">
    <source>
        <dbReference type="ARBA" id="ARBA00022794"/>
    </source>
</evidence>
<feature type="region of interest" description="Disordered" evidence="8">
    <location>
        <begin position="518"/>
        <end position="578"/>
    </location>
</feature>
<feature type="region of interest" description="Disordered" evidence="8">
    <location>
        <begin position="485"/>
        <end position="505"/>
    </location>
</feature>
<evidence type="ECO:0000256" key="4">
    <source>
        <dbReference type="ARBA" id="ARBA00023273"/>
    </source>
</evidence>
<sequence>MDLEASHSFHSTVRASSISVGNRPRNGSISTVLGAAVEDFNSLIVSFYTRGYPSAEVFADEAAGLDLEDINEAVTELSNEVSALQEETLVLGVHAQALQQRRPGGGTAANSVNIPVPTTGGLDPLEADAVTDPTGGAPSPVDVTVTLLGGDYELNMGTLRPTGGGSATEIGGSTAGGATRRGRSYRRRSLAEAEAFMRVDDKAALLRQEPERLRIQEEKAAKEMEGVYEVLIATVEEAIRRRQELRLERIQFEREVMHCGDAEVDTEEASDISAAVTADELLRYLERRYSTQVNYLDKLNVQCQAAEQGIARAQQLVRERRIAGEAFQAVDMEQLRIEQKQLSERMETKNNELAELKGTSTRTVQQLNRLMGQLNELVSEQARLKREAKSRSEYLSRCGKEISTATTEAAQAESKHMTLKSQQEAVKVPKIEEYMAQKAEEVELERAVRNLERKVQIAEGQAAVVRQQVRRLESQRIAAINYAKEKQHKRHLATSGGGAAAAAASRPVVGGARGLILHRRQQQQQQKQQEQQEPQQEHQQEQESLPQERTGNLDENGAAAEDQPATAAATAATASSSM</sequence>
<evidence type="ECO:0000259" key="9">
    <source>
        <dbReference type="Pfam" id="PF13870"/>
    </source>
</evidence>
<dbReference type="InterPro" id="IPR025254">
    <property type="entry name" value="CCDC113/CCDC96_CC"/>
</dbReference>
<keyword evidence="2" id="KW-0970">Cilium biogenesis/degradation</keyword>
<dbReference type="RefSeq" id="XP_067758568.1">
    <property type="nucleotide sequence ID" value="XM_067902675.1"/>
</dbReference>
<evidence type="ECO:0000256" key="8">
    <source>
        <dbReference type="SAM" id="MobiDB-lite"/>
    </source>
</evidence>
<evidence type="ECO:0000313" key="10">
    <source>
        <dbReference type="EMBL" id="KAG5509416.1"/>
    </source>
</evidence>
<dbReference type="Proteomes" id="UP000674318">
    <property type="component" value="Unassembled WGS sequence"/>
</dbReference>
<dbReference type="GO" id="GO:0036064">
    <property type="term" value="C:ciliary basal body"/>
    <property type="evidence" value="ECO:0007669"/>
    <property type="project" value="TreeGrafter"/>
</dbReference>
<keyword evidence="3 7" id="KW-0175">Coiled coil</keyword>
<dbReference type="PANTHER" id="PTHR15654">
    <property type="entry name" value="COILED-COIL DOMAIN-CONTAINING PROTEIN 113-RELATED"/>
    <property type="match status" value="1"/>
</dbReference>
<keyword evidence="11" id="KW-1185">Reference proteome</keyword>
<name>A0A836IDM8_9TRYP</name>
<feature type="coiled-coil region" evidence="7">
    <location>
        <begin position="228"/>
        <end position="255"/>
    </location>
</feature>
<feature type="region of interest" description="Disordered" evidence="8">
    <location>
        <begin position="158"/>
        <end position="184"/>
    </location>
</feature>
<feature type="compositionally biased region" description="Low complexity" evidence="8">
    <location>
        <begin position="565"/>
        <end position="578"/>
    </location>
</feature>
<dbReference type="PANTHER" id="PTHR15654:SF2">
    <property type="entry name" value="COILED-COIL DOMAIN-CONTAINING PROTEIN 113"/>
    <property type="match status" value="1"/>
</dbReference>
<dbReference type="GeneID" id="94292752"/>
<dbReference type="KEGG" id="phet:94292752"/>
<evidence type="ECO:0000256" key="3">
    <source>
        <dbReference type="ARBA" id="ARBA00023054"/>
    </source>
</evidence>
<gene>
    <name evidence="10" type="ORF">JKF63_06726</name>
</gene>
<organism evidence="10 11">
    <name type="scientific">Porcisia hertigi</name>
    <dbReference type="NCBI Taxonomy" id="2761500"/>
    <lineage>
        <taxon>Eukaryota</taxon>
        <taxon>Discoba</taxon>
        <taxon>Euglenozoa</taxon>
        <taxon>Kinetoplastea</taxon>
        <taxon>Metakinetoplastina</taxon>
        <taxon>Trypanosomatida</taxon>
        <taxon>Trypanosomatidae</taxon>
        <taxon>Leishmaniinae</taxon>
        <taxon>Porcisia</taxon>
    </lineage>
</organism>
<dbReference type="InterPro" id="IPR051885">
    <property type="entry name" value="CC_CF"/>
</dbReference>
<accession>A0A836IDM8</accession>
<comment type="caution">
    <text evidence="10">The sequence shown here is derived from an EMBL/GenBank/DDBJ whole genome shotgun (WGS) entry which is preliminary data.</text>
</comment>
<reference evidence="10 11" key="1">
    <citation type="submission" date="2021-02" db="EMBL/GenBank/DDBJ databases">
        <title>Porcisia hertigi Genome sequencing and assembly.</title>
        <authorList>
            <person name="Almutairi H."/>
            <person name="Gatherer D."/>
        </authorList>
    </citation>
    <scope>NUCLEOTIDE SEQUENCE [LARGE SCALE GENOMIC DNA]</scope>
    <source>
        <strain evidence="10 11">C119</strain>
    </source>
</reference>
<dbReference type="GO" id="GO:0005930">
    <property type="term" value="C:axoneme"/>
    <property type="evidence" value="ECO:0007669"/>
    <property type="project" value="TreeGrafter"/>
</dbReference>
<comment type="subcellular location">
    <subcellularLocation>
        <location evidence="1">Cell projection</location>
        <location evidence="1">Cilium</location>
    </subcellularLocation>
</comment>
<evidence type="ECO:0000313" key="11">
    <source>
        <dbReference type="Proteomes" id="UP000674318"/>
    </source>
</evidence>